<reference evidence="2 3" key="1">
    <citation type="submission" date="2019-03" db="EMBL/GenBank/DDBJ databases">
        <title>Rhodosporidium diobovatum UCD-FST 08-225 genome sequencing, assembly, and annotation.</title>
        <authorList>
            <person name="Fakankun I.U."/>
            <person name="Fristensky B."/>
            <person name="Levin D.B."/>
        </authorList>
    </citation>
    <scope>NUCLEOTIDE SEQUENCE [LARGE SCALE GENOMIC DNA]</scope>
    <source>
        <strain evidence="2 3">UCD-FST 08-225</strain>
    </source>
</reference>
<evidence type="ECO:0000256" key="1">
    <source>
        <dbReference type="SAM" id="MobiDB-lite"/>
    </source>
</evidence>
<feature type="region of interest" description="Disordered" evidence="1">
    <location>
        <begin position="155"/>
        <end position="175"/>
    </location>
</feature>
<gene>
    <name evidence="2" type="ORF">DMC30DRAFT_447896</name>
</gene>
<dbReference type="AlphaFoldDB" id="A0A5C5FTB4"/>
<feature type="non-terminal residue" evidence="2">
    <location>
        <position position="1"/>
    </location>
</feature>
<feature type="region of interest" description="Disordered" evidence="1">
    <location>
        <begin position="113"/>
        <end position="134"/>
    </location>
</feature>
<dbReference type="Proteomes" id="UP000311382">
    <property type="component" value="Unassembled WGS sequence"/>
</dbReference>
<proteinExistence type="predicted"/>
<evidence type="ECO:0000313" key="2">
    <source>
        <dbReference type="EMBL" id="TNY19476.1"/>
    </source>
</evidence>
<dbReference type="EMBL" id="SOZI01000094">
    <property type="protein sequence ID" value="TNY19476.1"/>
    <property type="molecule type" value="Genomic_DNA"/>
</dbReference>
<protein>
    <submittedName>
        <fullName evidence="2">Uncharacterized protein</fullName>
    </submittedName>
</protein>
<keyword evidence="3" id="KW-1185">Reference proteome</keyword>
<sequence length="175" mass="19660">QGVLRTRDRLGIDSTSRRLSTCCACLLAAGFASLPFRSRFPSIPSTRHPQDAFSRAAPLPWAVAFIPRPRYLSLPPTFLGFHLARAAAFFDQCWLLAPRQPLLRFTSLAPLPLRSRPRPRHPTPTPPLPNETIKDLLHPPQREVVINARPRPTTHLLASPLRHPPPLVREGRGEF</sequence>
<organism evidence="2 3">
    <name type="scientific">Rhodotorula diobovata</name>
    <dbReference type="NCBI Taxonomy" id="5288"/>
    <lineage>
        <taxon>Eukaryota</taxon>
        <taxon>Fungi</taxon>
        <taxon>Dikarya</taxon>
        <taxon>Basidiomycota</taxon>
        <taxon>Pucciniomycotina</taxon>
        <taxon>Microbotryomycetes</taxon>
        <taxon>Sporidiobolales</taxon>
        <taxon>Sporidiobolaceae</taxon>
        <taxon>Rhodotorula</taxon>
    </lineage>
</organism>
<evidence type="ECO:0000313" key="3">
    <source>
        <dbReference type="Proteomes" id="UP000311382"/>
    </source>
</evidence>
<accession>A0A5C5FTB4</accession>
<name>A0A5C5FTB4_9BASI</name>
<comment type="caution">
    <text evidence="2">The sequence shown here is derived from an EMBL/GenBank/DDBJ whole genome shotgun (WGS) entry which is preliminary data.</text>
</comment>